<keyword evidence="5" id="KW-0235">DNA replication</keyword>
<dbReference type="GO" id="GO:0003677">
    <property type="term" value="F:DNA binding"/>
    <property type="evidence" value="ECO:0007669"/>
    <property type="project" value="UniProtKB-KW"/>
</dbReference>
<keyword evidence="4" id="KW-0548">Nucleotidyltransferase</keyword>
<evidence type="ECO:0000256" key="11">
    <source>
        <dbReference type="ARBA" id="ARBA00023124"/>
    </source>
</evidence>
<protein>
    <submittedName>
        <fullName evidence="14">Replication-associated protein</fullName>
    </submittedName>
</protein>
<evidence type="ECO:0000256" key="2">
    <source>
        <dbReference type="ARBA" id="ARBA00022562"/>
    </source>
</evidence>
<keyword evidence="11" id="KW-0190">Covalent protein-DNA linkage</keyword>
<keyword evidence="7" id="KW-0479">Metal-binding</keyword>
<accession>A0A6M3YP81</accession>
<dbReference type="GO" id="GO:0000166">
    <property type="term" value="F:nucleotide binding"/>
    <property type="evidence" value="ECO:0007669"/>
    <property type="project" value="UniProtKB-KW"/>
</dbReference>
<keyword evidence="6" id="KW-0540">Nuclease</keyword>
<evidence type="ECO:0000256" key="4">
    <source>
        <dbReference type="ARBA" id="ARBA00022695"/>
    </source>
</evidence>
<evidence type="ECO:0000259" key="13">
    <source>
        <dbReference type="PROSITE" id="PS52020"/>
    </source>
</evidence>
<organism evidence="14">
    <name type="scientific">Cressdnaviricota sp</name>
    <dbReference type="NCBI Taxonomy" id="2748378"/>
    <lineage>
        <taxon>Viruses</taxon>
        <taxon>Monodnaviria</taxon>
        <taxon>Shotokuvirae</taxon>
        <taxon>Cressdnaviricota</taxon>
    </lineage>
</organism>
<dbReference type="GO" id="GO:0046872">
    <property type="term" value="F:metal ion binding"/>
    <property type="evidence" value="ECO:0007669"/>
    <property type="project" value="UniProtKB-KW"/>
</dbReference>
<evidence type="ECO:0000256" key="7">
    <source>
        <dbReference type="ARBA" id="ARBA00022723"/>
    </source>
</evidence>
<keyword evidence="2" id="KW-1048">Host nucleus</keyword>
<dbReference type="Gene3D" id="3.40.1310.20">
    <property type="match status" value="1"/>
</dbReference>
<keyword evidence="9" id="KW-0255">Endonuclease</keyword>
<proteinExistence type="predicted"/>
<dbReference type="GO" id="GO:0016787">
    <property type="term" value="F:hydrolase activity"/>
    <property type="evidence" value="ECO:0007669"/>
    <property type="project" value="UniProtKB-KW"/>
</dbReference>
<keyword evidence="10" id="KW-0378">Hydrolase</keyword>
<feature type="domain" description="CRESS-DNA virus Rep endonuclease" evidence="13">
    <location>
        <begin position="1"/>
        <end position="99"/>
    </location>
</feature>
<evidence type="ECO:0000256" key="9">
    <source>
        <dbReference type="ARBA" id="ARBA00022759"/>
    </source>
</evidence>
<evidence type="ECO:0000256" key="5">
    <source>
        <dbReference type="ARBA" id="ARBA00022705"/>
    </source>
</evidence>
<evidence type="ECO:0000256" key="10">
    <source>
        <dbReference type="ARBA" id="ARBA00022801"/>
    </source>
</evidence>
<evidence type="ECO:0000256" key="12">
    <source>
        <dbReference type="ARBA" id="ARBA00023125"/>
    </source>
</evidence>
<dbReference type="Pfam" id="PF02407">
    <property type="entry name" value="Viral_Rep"/>
    <property type="match status" value="1"/>
</dbReference>
<sequence>MFKRWCFTLNNYSVVQNHEAFFSNLGDYGIQVQRYVVGYERGGAGTPHLQGYVELCRTQRLSYVRQIYDRAHWEAARGTAKQNYTYCTKSGYFFRSGDWEGTISRRQKGSDHVRDVIKTLYKDPADRAKYSAQYVRCKRSIDEVLCELRHQKELVNRYQALKDTKLKRWQMMTLLKIFNQGDRNILWVTDREGSSGKTYLAHVLFSCYQFELFDGVTAAKDIVFLLSQQIHGIVFDVTRNDSKSISYHTLEACKNGFLMTGKYQGKRRVFKPVPVVVFANISPDLEQLTADRWLQYEVSPQDKAQEAIYKPQTLWPFKEIQEEQFTEEGERTDQN</sequence>
<evidence type="ECO:0000256" key="8">
    <source>
        <dbReference type="ARBA" id="ARBA00022741"/>
    </source>
</evidence>
<dbReference type="InterPro" id="IPR049912">
    <property type="entry name" value="CRESS_DNA_REP"/>
</dbReference>
<keyword evidence="8" id="KW-0547">Nucleotide-binding</keyword>
<dbReference type="GO" id="GO:0004519">
    <property type="term" value="F:endonuclease activity"/>
    <property type="evidence" value="ECO:0007669"/>
    <property type="project" value="UniProtKB-KW"/>
</dbReference>
<keyword evidence="12" id="KW-0238">DNA-binding</keyword>
<evidence type="ECO:0000256" key="1">
    <source>
        <dbReference type="ARBA" id="ARBA00004147"/>
    </source>
</evidence>
<dbReference type="GO" id="GO:0016779">
    <property type="term" value="F:nucleotidyltransferase activity"/>
    <property type="evidence" value="ECO:0007669"/>
    <property type="project" value="UniProtKB-KW"/>
</dbReference>
<dbReference type="GO" id="GO:0006260">
    <property type="term" value="P:DNA replication"/>
    <property type="evidence" value="ECO:0007669"/>
    <property type="project" value="UniProtKB-KW"/>
</dbReference>
<evidence type="ECO:0000256" key="3">
    <source>
        <dbReference type="ARBA" id="ARBA00022679"/>
    </source>
</evidence>
<dbReference type="PROSITE" id="PS52020">
    <property type="entry name" value="CRESS_DNA_REP"/>
    <property type="match status" value="1"/>
</dbReference>
<dbReference type="GO" id="GO:0042025">
    <property type="term" value="C:host cell nucleus"/>
    <property type="evidence" value="ECO:0007669"/>
    <property type="project" value="UniProtKB-SubCell"/>
</dbReference>
<keyword evidence="3" id="KW-0808">Transferase</keyword>
<comment type="subcellular location">
    <subcellularLocation>
        <location evidence="1">Host nucleus</location>
    </subcellularLocation>
</comment>
<name>A0A6M3YP81_9VIRU</name>
<dbReference type="EMBL" id="MN928939">
    <property type="protein sequence ID" value="QJI53692.1"/>
    <property type="molecule type" value="Genomic_DNA"/>
</dbReference>
<evidence type="ECO:0000256" key="6">
    <source>
        <dbReference type="ARBA" id="ARBA00022722"/>
    </source>
</evidence>
<evidence type="ECO:0000313" key="14">
    <source>
        <dbReference type="EMBL" id="QJI53692.1"/>
    </source>
</evidence>
<reference evidence="14" key="1">
    <citation type="submission" date="2020-01" db="EMBL/GenBank/DDBJ databases">
        <title>Novel CRESS-DNA virus.</title>
        <authorList>
            <person name="Liu Q."/>
            <person name="Shan T."/>
            <person name="Yang S."/>
            <person name="Zhang W."/>
        </authorList>
    </citation>
    <scope>NUCLEOTIDE SEQUENCE</scope>
    <source>
        <strain evidence="14">Brs113cre2</strain>
    </source>
</reference>